<gene>
    <name evidence="2" type="ORF">LCGC14_0971130</name>
</gene>
<accession>A0A0F9RI10</accession>
<proteinExistence type="predicted"/>
<sequence>MPTKERMIYEMDLEDDVLKLIVDRYDREGEPVSLSDLRKDAREHYSGTSSVGGGGMGSLSTGYGGRSYEERIGKILKTLERRHYIEREDEGWAPTSWLLGNRE</sequence>
<reference evidence="2" key="1">
    <citation type="journal article" date="2015" name="Nature">
        <title>Complex archaea that bridge the gap between prokaryotes and eukaryotes.</title>
        <authorList>
            <person name="Spang A."/>
            <person name="Saw J.H."/>
            <person name="Jorgensen S.L."/>
            <person name="Zaremba-Niedzwiedzka K."/>
            <person name="Martijn J."/>
            <person name="Lind A.E."/>
            <person name="van Eijk R."/>
            <person name="Schleper C."/>
            <person name="Guy L."/>
            <person name="Ettema T.J."/>
        </authorList>
    </citation>
    <scope>NUCLEOTIDE SEQUENCE</scope>
</reference>
<dbReference type="AlphaFoldDB" id="A0A0F9RI10"/>
<dbReference type="EMBL" id="LAZR01003570">
    <property type="protein sequence ID" value="KKN16908.1"/>
    <property type="molecule type" value="Genomic_DNA"/>
</dbReference>
<organism evidence="2">
    <name type="scientific">marine sediment metagenome</name>
    <dbReference type="NCBI Taxonomy" id="412755"/>
    <lineage>
        <taxon>unclassified sequences</taxon>
        <taxon>metagenomes</taxon>
        <taxon>ecological metagenomes</taxon>
    </lineage>
</organism>
<feature type="compositionally biased region" description="Basic and acidic residues" evidence="1">
    <location>
        <begin position="35"/>
        <end position="45"/>
    </location>
</feature>
<evidence type="ECO:0000256" key="1">
    <source>
        <dbReference type="SAM" id="MobiDB-lite"/>
    </source>
</evidence>
<feature type="region of interest" description="Disordered" evidence="1">
    <location>
        <begin position="35"/>
        <end position="58"/>
    </location>
</feature>
<evidence type="ECO:0000313" key="2">
    <source>
        <dbReference type="EMBL" id="KKN16908.1"/>
    </source>
</evidence>
<comment type="caution">
    <text evidence="2">The sequence shown here is derived from an EMBL/GenBank/DDBJ whole genome shotgun (WGS) entry which is preliminary data.</text>
</comment>
<protein>
    <submittedName>
        <fullName evidence="2">Uncharacterized protein</fullName>
    </submittedName>
</protein>
<name>A0A0F9RI10_9ZZZZ</name>